<keyword evidence="2" id="KW-1185">Reference proteome</keyword>
<dbReference type="RefSeq" id="WP_128490989.1">
    <property type="nucleotide sequence ID" value="NZ_JBHLXB010000057.1"/>
</dbReference>
<dbReference type="EMBL" id="SBLC01000087">
    <property type="protein sequence ID" value="RWY35060.1"/>
    <property type="molecule type" value="Genomic_DNA"/>
</dbReference>
<comment type="caution">
    <text evidence="1">The sequence shown here is derived from an EMBL/GenBank/DDBJ whole genome shotgun (WGS) entry which is preliminary data.</text>
</comment>
<organism evidence="1 2">
    <name type="scientific">Falsigemmobacter intermedius</name>
    <dbReference type="NCBI Taxonomy" id="1553448"/>
    <lineage>
        <taxon>Bacteria</taxon>
        <taxon>Pseudomonadati</taxon>
        <taxon>Pseudomonadota</taxon>
        <taxon>Alphaproteobacteria</taxon>
        <taxon>Rhodobacterales</taxon>
        <taxon>Paracoccaceae</taxon>
        <taxon>Falsigemmobacter</taxon>
    </lineage>
</organism>
<dbReference type="OrthoDB" id="7873872at2"/>
<protein>
    <submittedName>
        <fullName evidence="1">Uncharacterized protein</fullName>
    </submittedName>
</protein>
<accession>A0A451GGC8</accession>
<sequence>MTFGAWLARCAGLAAALGPDWQLSAKADPPQILLRFGDQSEVLVWPNDLRITKSGKTAEAFVKIYFPSRDQPETPEEEDDLPTPW</sequence>
<evidence type="ECO:0000313" key="1">
    <source>
        <dbReference type="EMBL" id="RWY35060.1"/>
    </source>
</evidence>
<proteinExistence type="predicted"/>
<evidence type="ECO:0000313" key="2">
    <source>
        <dbReference type="Proteomes" id="UP000287168"/>
    </source>
</evidence>
<name>A0A451GGC8_9RHOB</name>
<dbReference type="Proteomes" id="UP000287168">
    <property type="component" value="Unassembled WGS sequence"/>
</dbReference>
<reference evidence="1 2" key="1">
    <citation type="journal article" date="2015" name="Int. J. Syst. Evol. Microbiol.">
        <title>Gemmobacter intermedius sp. nov., isolated from a white stork (Ciconia ciconia).</title>
        <authorList>
            <person name="Kampfer P."/>
            <person name="Jerzak L."/>
            <person name="Wilharm G."/>
            <person name="Golke J."/>
            <person name="Busse H.J."/>
            <person name="Glaeser S.P."/>
        </authorList>
    </citation>
    <scope>NUCLEOTIDE SEQUENCE [LARGE SCALE GENOMIC DNA]</scope>
    <source>
        <strain evidence="1 2">119/4</strain>
    </source>
</reference>
<gene>
    <name evidence="1" type="ORF">EP867_18875</name>
</gene>
<dbReference type="AlphaFoldDB" id="A0A451GGC8"/>